<protein>
    <submittedName>
        <fullName evidence="12">Uncharacterized protein</fullName>
    </submittedName>
</protein>
<dbReference type="GO" id="GO:0051301">
    <property type="term" value="P:cell division"/>
    <property type="evidence" value="ECO:0007669"/>
    <property type="project" value="UniProtKB-KW"/>
</dbReference>
<keyword evidence="6" id="KW-0498">Mitosis</keyword>
<evidence type="ECO:0000259" key="10">
    <source>
        <dbReference type="PROSITE" id="PS50021"/>
    </source>
</evidence>
<accession>A0AAD5U8S6</accession>
<comment type="caution">
    <text evidence="12">The sequence shown here is derived from an EMBL/GenBank/DDBJ whole genome shotgun (WGS) entry which is preliminary data.</text>
</comment>
<comment type="subcellular location">
    <subcellularLocation>
        <location evidence="1">Cytoplasm</location>
        <location evidence="1">Cytoskeleton</location>
    </subcellularLocation>
</comment>
<dbReference type="InterPro" id="IPR036872">
    <property type="entry name" value="CH_dom_sf"/>
</dbReference>
<dbReference type="Proteomes" id="UP001211065">
    <property type="component" value="Unassembled WGS sequence"/>
</dbReference>
<name>A0AAD5U8S6_9FUNG</name>
<dbReference type="GO" id="GO:0035372">
    <property type="term" value="P:protein localization to microtubule"/>
    <property type="evidence" value="ECO:0007669"/>
    <property type="project" value="UniProtKB-ARBA"/>
</dbReference>
<keyword evidence="3" id="KW-0963">Cytoplasm</keyword>
<dbReference type="GO" id="GO:0030473">
    <property type="term" value="P:nuclear migration along microtubule"/>
    <property type="evidence" value="ECO:0007669"/>
    <property type="project" value="UniProtKB-ARBA"/>
</dbReference>
<evidence type="ECO:0000256" key="3">
    <source>
        <dbReference type="ARBA" id="ARBA00022490"/>
    </source>
</evidence>
<feature type="domain" description="Calponin-homology (CH)" evidence="10">
    <location>
        <begin position="5"/>
        <end position="106"/>
    </location>
</feature>
<dbReference type="PROSITE" id="PS50021">
    <property type="entry name" value="CH"/>
    <property type="match status" value="1"/>
</dbReference>
<dbReference type="InterPro" id="IPR004953">
    <property type="entry name" value="EB1_C"/>
</dbReference>
<dbReference type="SUPFAM" id="SSF140612">
    <property type="entry name" value="EB1 dimerisation domain-like"/>
    <property type="match status" value="1"/>
</dbReference>
<evidence type="ECO:0000256" key="5">
    <source>
        <dbReference type="ARBA" id="ARBA00022701"/>
    </source>
</evidence>
<dbReference type="Pfam" id="PF03271">
    <property type="entry name" value="EB1"/>
    <property type="match status" value="1"/>
</dbReference>
<comment type="similarity">
    <text evidence="2">Belongs to the MAPRE family.</text>
</comment>
<keyword evidence="13" id="KW-1185">Reference proteome</keyword>
<evidence type="ECO:0000259" key="11">
    <source>
        <dbReference type="PROSITE" id="PS51230"/>
    </source>
</evidence>
<evidence type="ECO:0000256" key="6">
    <source>
        <dbReference type="ARBA" id="ARBA00022776"/>
    </source>
</evidence>
<dbReference type="InterPro" id="IPR036133">
    <property type="entry name" value="EB1_C_sf"/>
</dbReference>
<dbReference type="PANTHER" id="PTHR10623">
    <property type="entry name" value="MICROTUBULE-ASSOCIATED PROTEIN RP/EB FAMILY MEMBER"/>
    <property type="match status" value="1"/>
</dbReference>
<sequence length="259" mass="29707">MQGMGESRTDLLLWLNDLLQLGYTKIEQCGSGAAYCQIFDSIYRDVPMSKIKFNAKQEYEYVQNFKVLQGVFLKHKIDNAIPVERLLKCKMQDNLEFLQWVKKYWDMYYPGGTYEAVSRRKGEVGSAGSKPSMKKSTSVNSVSKAGAAATVARRVASPAVPKANPAPKKNLSPSLELEYQKQFDELSQNNLELKVAMEQMEKEREFYFSKLREIELFVQENLDNGTPKTSVEVLKDIQQIMYRTEDGFEVPVEDEEETY</sequence>
<reference evidence="12" key="1">
    <citation type="submission" date="2020-05" db="EMBL/GenBank/DDBJ databases">
        <title>Phylogenomic resolution of chytrid fungi.</title>
        <authorList>
            <person name="Stajich J.E."/>
            <person name="Amses K."/>
            <person name="Simmons R."/>
            <person name="Seto K."/>
            <person name="Myers J."/>
            <person name="Bonds A."/>
            <person name="Quandt C.A."/>
            <person name="Barry K."/>
            <person name="Liu P."/>
            <person name="Grigoriev I."/>
            <person name="Longcore J.E."/>
            <person name="James T.Y."/>
        </authorList>
    </citation>
    <scope>NUCLEOTIDE SEQUENCE</scope>
    <source>
        <strain evidence="12">JEL0476</strain>
    </source>
</reference>
<dbReference type="InterPro" id="IPR001715">
    <property type="entry name" value="CH_dom"/>
</dbReference>
<keyword evidence="5 9" id="KW-0493">Microtubule</keyword>
<keyword evidence="7" id="KW-0206">Cytoskeleton</keyword>
<gene>
    <name evidence="12" type="ORF">HK099_005346</name>
</gene>
<organism evidence="12 13">
    <name type="scientific">Clydaea vesicula</name>
    <dbReference type="NCBI Taxonomy" id="447962"/>
    <lineage>
        <taxon>Eukaryota</taxon>
        <taxon>Fungi</taxon>
        <taxon>Fungi incertae sedis</taxon>
        <taxon>Chytridiomycota</taxon>
        <taxon>Chytridiomycota incertae sedis</taxon>
        <taxon>Chytridiomycetes</taxon>
        <taxon>Lobulomycetales</taxon>
        <taxon>Lobulomycetaceae</taxon>
        <taxon>Clydaea</taxon>
    </lineage>
</organism>
<keyword evidence="8" id="KW-0131">Cell cycle</keyword>
<evidence type="ECO:0000256" key="2">
    <source>
        <dbReference type="ARBA" id="ARBA00010729"/>
    </source>
</evidence>
<evidence type="ECO:0000313" key="12">
    <source>
        <dbReference type="EMBL" id="KAJ3226241.1"/>
    </source>
</evidence>
<dbReference type="SUPFAM" id="SSF47576">
    <property type="entry name" value="Calponin-homology domain, CH-domain"/>
    <property type="match status" value="1"/>
</dbReference>
<dbReference type="PROSITE" id="PS51230">
    <property type="entry name" value="EB1_C"/>
    <property type="match status" value="1"/>
</dbReference>
<dbReference type="Gene3D" id="1.10.418.10">
    <property type="entry name" value="Calponin-like domain"/>
    <property type="match status" value="1"/>
</dbReference>
<dbReference type="GO" id="GO:0072686">
    <property type="term" value="C:mitotic spindle"/>
    <property type="evidence" value="ECO:0007669"/>
    <property type="project" value="UniProtKB-ARBA"/>
</dbReference>
<feature type="domain" description="EB1 C-terminal" evidence="11">
    <location>
        <begin position="175"/>
        <end position="250"/>
    </location>
</feature>
<dbReference type="GO" id="GO:0035371">
    <property type="term" value="C:microtubule plus-end"/>
    <property type="evidence" value="ECO:0007669"/>
    <property type="project" value="UniProtKB-ARBA"/>
</dbReference>
<dbReference type="AlphaFoldDB" id="A0AAD5U8S6"/>
<dbReference type="GO" id="GO:0051010">
    <property type="term" value="F:microtubule plus-end binding"/>
    <property type="evidence" value="ECO:0007669"/>
    <property type="project" value="UniProtKB-ARBA"/>
</dbReference>
<proteinExistence type="inferred from homology"/>
<evidence type="ECO:0000256" key="9">
    <source>
        <dbReference type="PROSITE-ProRule" id="PRU00576"/>
    </source>
</evidence>
<dbReference type="EMBL" id="JADGJW010000041">
    <property type="protein sequence ID" value="KAJ3226241.1"/>
    <property type="molecule type" value="Genomic_DNA"/>
</dbReference>
<evidence type="ECO:0000256" key="4">
    <source>
        <dbReference type="ARBA" id="ARBA00022618"/>
    </source>
</evidence>
<evidence type="ECO:0000256" key="1">
    <source>
        <dbReference type="ARBA" id="ARBA00004245"/>
    </source>
</evidence>
<evidence type="ECO:0000256" key="7">
    <source>
        <dbReference type="ARBA" id="ARBA00023212"/>
    </source>
</evidence>
<dbReference type="InterPro" id="IPR027328">
    <property type="entry name" value="MAPRE"/>
</dbReference>
<dbReference type="FunFam" id="1.10.418.10:FF:000028">
    <property type="entry name" value="RP/EB family microtubule-associated protein"/>
    <property type="match status" value="1"/>
</dbReference>
<keyword evidence="4" id="KW-0132">Cell division</keyword>
<evidence type="ECO:0000313" key="13">
    <source>
        <dbReference type="Proteomes" id="UP001211065"/>
    </source>
</evidence>
<dbReference type="Gene3D" id="1.20.5.1430">
    <property type="match status" value="1"/>
</dbReference>
<evidence type="ECO:0000256" key="8">
    <source>
        <dbReference type="ARBA" id="ARBA00023306"/>
    </source>
</evidence>